<comment type="similarity">
    <text evidence="10">Belongs to the peroxiredoxin family. BCP/PrxQ subfamily.</text>
</comment>
<evidence type="ECO:0000256" key="10">
    <source>
        <dbReference type="ARBA" id="ARBA00038489"/>
    </source>
</evidence>
<dbReference type="PANTHER" id="PTHR42801:SF4">
    <property type="entry name" value="AHPC_TSA FAMILY PROTEIN"/>
    <property type="match status" value="1"/>
</dbReference>
<gene>
    <name evidence="15" type="primary">bcp</name>
    <name evidence="15" type="ordered locus">SAR11_0819</name>
</gene>
<dbReference type="InterPro" id="IPR000866">
    <property type="entry name" value="AhpC/TSA"/>
</dbReference>
<keyword evidence="5" id="KW-0049">Antioxidant</keyword>
<keyword evidence="4" id="KW-0575">Peroxidase</keyword>
<reference evidence="15 16" key="1">
    <citation type="journal article" date="2005" name="Science">
        <title>Genome streamlining in a cosmopolitan oceanic bacterium.</title>
        <authorList>
            <person name="Giovannoni S.J."/>
            <person name="Tripp H.J."/>
            <person name="Givan S."/>
            <person name="Podar M."/>
            <person name="Vergin K.L."/>
            <person name="Baptista D."/>
            <person name="Bibbs L."/>
            <person name="Eads J."/>
            <person name="Richardson T.H."/>
            <person name="Noordewier M."/>
            <person name="Rappe M.S."/>
            <person name="Short J.M."/>
            <person name="Carrington J.C."/>
            <person name="Mathur E.J."/>
        </authorList>
    </citation>
    <scope>NUCLEOTIDE SEQUENCE [LARGE SCALE GENOMIC DNA]</scope>
    <source>
        <strain evidence="15 16">HTCC1062</strain>
    </source>
</reference>
<keyword evidence="7" id="KW-1015">Disulfide bond</keyword>
<dbReference type="GeneID" id="66295319"/>
<protein>
    <recommendedName>
        <fullName evidence="3">thioredoxin-dependent peroxiredoxin</fullName>
        <ecNumber evidence="3">1.11.1.24</ecNumber>
    </recommendedName>
    <alternativeName>
        <fullName evidence="9">Thioredoxin peroxidase</fullName>
    </alternativeName>
    <alternativeName>
        <fullName evidence="11">Thioredoxin-dependent peroxiredoxin Bcp</fullName>
    </alternativeName>
</protein>
<dbReference type="OrthoDB" id="9812811at2"/>
<dbReference type="EMBL" id="CP000084">
    <property type="protein sequence ID" value="AAZ21636.1"/>
    <property type="molecule type" value="Genomic_DNA"/>
</dbReference>
<proteinExistence type="inferred from homology"/>
<comment type="function">
    <text evidence="1">Thiol-specific peroxidase that catalyzes the reduction of hydrogen peroxide and organic hydroperoxides to water and alcohols, respectively. Plays a role in cell protection against oxidative stress by detoxifying peroxides and as sensor of hydrogen peroxide-mediated signaling events.</text>
</comment>
<evidence type="ECO:0000256" key="12">
    <source>
        <dbReference type="ARBA" id="ARBA00049091"/>
    </source>
</evidence>
<dbReference type="FunFam" id="3.40.30.10:FF:000007">
    <property type="entry name" value="Thioredoxin-dependent thiol peroxidase"/>
    <property type="match status" value="1"/>
</dbReference>
<evidence type="ECO:0000256" key="4">
    <source>
        <dbReference type="ARBA" id="ARBA00022559"/>
    </source>
</evidence>
<dbReference type="PROSITE" id="PS51352">
    <property type="entry name" value="THIOREDOXIN_2"/>
    <property type="match status" value="1"/>
</dbReference>
<name>Q4FMF3_PELUB</name>
<dbReference type="STRING" id="335992.SAR11_0819"/>
<evidence type="ECO:0000313" key="16">
    <source>
        <dbReference type="Proteomes" id="UP000002528"/>
    </source>
</evidence>
<dbReference type="Gene3D" id="3.40.30.10">
    <property type="entry name" value="Glutaredoxin"/>
    <property type="match status" value="1"/>
</dbReference>
<feature type="domain" description="Thioredoxin" evidence="14">
    <location>
        <begin position="2"/>
        <end position="155"/>
    </location>
</feature>
<organism evidence="15 16">
    <name type="scientific">Pelagibacter ubique (strain HTCC1062)</name>
    <dbReference type="NCBI Taxonomy" id="335992"/>
    <lineage>
        <taxon>Bacteria</taxon>
        <taxon>Pseudomonadati</taxon>
        <taxon>Pseudomonadota</taxon>
        <taxon>Alphaproteobacteria</taxon>
        <taxon>Candidatus Pelagibacterales</taxon>
        <taxon>Candidatus Pelagibacteraceae</taxon>
        <taxon>Candidatus Pelagibacter</taxon>
    </lineage>
</organism>
<evidence type="ECO:0000256" key="1">
    <source>
        <dbReference type="ARBA" id="ARBA00003330"/>
    </source>
</evidence>
<dbReference type="eggNOG" id="COG1225">
    <property type="taxonomic scope" value="Bacteria"/>
</dbReference>
<dbReference type="NCBIfam" id="NF006960">
    <property type="entry name" value="PRK09437.1"/>
    <property type="match status" value="1"/>
</dbReference>
<dbReference type="Pfam" id="PF00578">
    <property type="entry name" value="AhpC-TSA"/>
    <property type="match status" value="1"/>
</dbReference>
<comment type="subunit">
    <text evidence="2">Monomer.</text>
</comment>
<evidence type="ECO:0000256" key="8">
    <source>
        <dbReference type="ARBA" id="ARBA00023284"/>
    </source>
</evidence>
<feature type="active site" description="Cysteine sulfenic acid (-SOH) intermediate; for peroxidase activity" evidence="13">
    <location>
        <position position="44"/>
    </location>
</feature>
<dbReference type="InterPro" id="IPR024706">
    <property type="entry name" value="Peroxiredoxin_AhpC-typ"/>
</dbReference>
<evidence type="ECO:0000256" key="3">
    <source>
        <dbReference type="ARBA" id="ARBA00013017"/>
    </source>
</evidence>
<dbReference type="GO" id="GO:0034599">
    <property type="term" value="P:cellular response to oxidative stress"/>
    <property type="evidence" value="ECO:0007669"/>
    <property type="project" value="TreeGrafter"/>
</dbReference>
<evidence type="ECO:0000259" key="14">
    <source>
        <dbReference type="PROSITE" id="PS51352"/>
    </source>
</evidence>
<dbReference type="GO" id="GO:0005737">
    <property type="term" value="C:cytoplasm"/>
    <property type="evidence" value="ECO:0007669"/>
    <property type="project" value="TreeGrafter"/>
</dbReference>
<dbReference type="KEGG" id="pub:SAR11_0819"/>
<dbReference type="PANTHER" id="PTHR42801">
    <property type="entry name" value="THIOREDOXIN-DEPENDENT PEROXIDE REDUCTASE"/>
    <property type="match status" value="1"/>
</dbReference>
<dbReference type="InterPro" id="IPR013766">
    <property type="entry name" value="Thioredoxin_domain"/>
</dbReference>
<dbReference type="PIRSF" id="PIRSF000239">
    <property type="entry name" value="AHPC"/>
    <property type="match status" value="1"/>
</dbReference>
<dbReference type="RefSeq" id="WP_011281969.1">
    <property type="nucleotide sequence ID" value="NC_007205.1"/>
</dbReference>
<evidence type="ECO:0000256" key="2">
    <source>
        <dbReference type="ARBA" id="ARBA00011245"/>
    </source>
</evidence>
<evidence type="ECO:0000256" key="6">
    <source>
        <dbReference type="ARBA" id="ARBA00023002"/>
    </source>
</evidence>
<keyword evidence="8" id="KW-0676">Redox-active center</keyword>
<dbReference type="Proteomes" id="UP000002528">
    <property type="component" value="Chromosome"/>
</dbReference>
<comment type="catalytic activity">
    <reaction evidence="12">
        <text>a hydroperoxide + [thioredoxin]-dithiol = an alcohol + [thioredoxin]-disulfide + H2O</text>
        <dbReference type="Rhea" id="RHEA:62620"/>
        <dbReference type="Rhea" id="RHEA-COMP:10698"/>
        <dbReference type="Rhea" id="RHEA-COMP:10700"/>
        <dbReference type="ChEBI" id="CHEBI:15377"/>
        <dbReference type="ChEBI" id="CHEBI:29950"/>
        <dbReference type="ChEBI" id="CHEBI:30879"/>
        <dbReference type="ChEBI" id="CHEBI:35924"/>
        <dbReference type="ChEBI" id="CHEBI:50058"/>
        <dbReference type="EC" id="1.11.1.24"/>
    </reaction>
</comment>
<dbReference type="SUPFAM" id="SSF52833">
    <property type="entry name" value="Thioredoxin-like"/>
    <property type="match status" value="1"/>
</dbReference>
<dbReference type="InterPro" id="IPR050924">
    <property type="entry name" value="Peroxiredoxin_BCP/PrxQ"/>
</dbReference>
<evidence type="ECO:0000256" key="9">
    <source>
        <dbReference type="ARBA" id="ARBA00032824"/>
    </source>
</evidence>
<evidence type="ECO:0000256" key="7">
    <source>
        <dbReference type="ARBA" id="ARBA00023157"/>
    </source>
</evidence>
<evidence type="ECO:0000256" key="11">
    <source>
        <dbReference type="ARBA" id="ARBA00042639"/>
    </source>
</evidence>
<evidence type="ECO:0000313" key="15">
    <source>
        <dbReference type="EMBL" id="AAZ21636.1"/>
    </source>
</evidence>
<keyword evidence="6" id="KW-0560">Oxidoreductase</keyword>
<keyword evidence="16" id="KW-1185">Reference proteome</keyword>
<evidence type="ECO:0000256" key="5">
    <source>
        <dbReference type="ARBA" id="ARBA00022862"/>
    </source>
</evidence>
<dbReference type="AlphaFoldDB" id="Q4FMF3"/>
<dbReference type="GO" id="GO:0008379">
    <property type="term" value="F:thioredoxin peroxidase activity"/>
    <property type="evidence" value="ECO:0007669"/>
    <property type="project" value="TreeGrafter"/>
</dbReference>
<dbReference type="HOGENOM" id="CLU_042529_14_1_5"/>
<dbReference type="GO" id="GO:0045454">
    <property type="term" value="P:cell redox homeostasis"/>
    <property type="evidence" value="ECO:0007669"/>
    <property type="project" value="TreeGrafter"/>
</dbReference>
<sequence>MFKINSKAPLFKLNSTDGEIYSLKDSLGKYVVLYFYPKDDTPGCTIETNDFNKLLPKFKKLNCEIFGISKDDLKSHHKFKEKFKIKFDLLSDVELNILKKYKVWAKKKFMGREFMGIVRTTFLIDPNGKIVKIWDNVKVKDHAKEVFDTLKNSIN</sequence>
<accession>Q4FMF3</accession>
<evidence type="ECO:0000256" key="13">
    <source>
        <dbReference type="PIRSR" id="PIRSR000239-1"/>
    </source>
</evidence>
<dbReference type="CDD" id="cd03017">
    <property type="entry name" value="PRX_BCP"/>
    <property type="match status" value="1"/>
</dbReference>
<dbReference type="InterPro" id="IPR036249">
    <property type="entry name" value="Thioredoxin-like_sf"/>
</dbReference>
<dbReference type="EC" id="1.11.1.24" evidence="3"/>